<protein>
    <submittedName>
        <fullName evidence="9">DedA family protein</fullName>
    </submittedName>
</protein>
<dbReference type="PANTHER" id="PTHR42709:SF6">
    <property type="entry name" value="UNDECAPRENYL PHOSPHATE TRANSPORTER A"/>
    <property type="match status" value="1"/>
</dbReference>
<evidence type="ECO:0000256" key="6">
    <source>
        <dbReference type="ARBA" id="ARBA00023136"/>
    </source>
</evidence>
<dbReference type="PANTHER" id="PTHR42709">
    <property type="entry name" value="ALKALINE PHOSPHATASE LIKE PROTEIN"/>
    <property type="match status" value="1"/>
</dbReference>
<name>A0ABP4V556_9ACTN</name>
<keyword evidence="4 7" id="KW-0812">Transmembrane</keyword>
<keyword evidence="3" id="KW-1003">Cell membrane</keyword>
<feature type="transmembrane region" description="Helical" evidence="7">
    <location>
        <begin position="14"/>
        <end position="47"/>
    </location>
</feature>
<proteinExistence type="inferred from homology"/>
<dbReference type="InterPro" id="IPR051311">
    <property type="entry name" value="DedA_domain"/>
</dbReference>
<evidence type="ECO:0000313" key="9">
    <source>
        <dbReference type="EMBL" id="GAA1715178.1"/>
    </source>
</evidence>
<evidence type="ECO:0000256" key="3">
    <source>
        <dbReference type="ARBA" id="ARBA00022475"/>
    </source>
</evidence>
<keyword evidence="10" id="KW-1185">Reference proteome</keyword>
<sequence length="219" mass="23277">MHWVAEHLASVPPIVVFLLVALVIGVESMGVPLPGEVVLLAAALLATTGHVSPWGVAIGAAAGAIVGDSIGYYIGRRGGRALLEKLGRKFPKHMGPPQLAQAERVFTKWGAWAVFFGRFVALLRIFAGPLAGSMKMPYPRFLIANAAGGICWAFGTTFLIFSLGQVAEQWLSRFSWAALAIALLAGVVSTMYLRHRAAKLHAASPVDDASVTHEPSHSE</sequence>
<accession>A0ABP4V556</accession>
<feature type="transmembrane region" description="Helical" evidence="7">
    <location>
        <begin position="142"/>
        <end position="162"/>
    </location>
</feature>
<evidence type="ECO:0000256" key="5">
    <source>
        <dbReference type="ARBA" id="ARBA00022989"/>
    </source>
</evidence>
<keyword evidence="6 7" id="KW-0472">Membrane</keyword>
<keyword evidence="5 7" id="KW-1133">Transmembrane helix</keyword>
<organism evidence="9 10">
    <name type="scientific">Fodinicola feengrottensis</name>
    <dbReference type="NCBI Taxonomy" id="435914"/>
    <lineage>
        <taxon>Bacteria</taxon>
        <taxon>Bacillati</taxon>
        <taxon>Actinomycetota</taxon>
        <taxon>Actinomycetes</taxon>
        <taxon>Mycobacteriales</taxon>
        <taxon>Fodinicola</taxon>
    </lineage>
</organism>
<reference evidence="10" key="1">
    <citation type="journal article" date="2019" name="Int. J. Syst. Evol. Microbiol.">
        <title>The Global Catalogue of Microorganisms (GCM) 10K type strain sequencing project: providing services to taxonomists for standard genome sequencing and annotation.</title>
        <authorList>
            <consortium name="The Broad Institute Genomics Platform"/>
            <consortium name="The Broad Institute Genome Sequencing Center for Infectious Disease"/>
            <person name="Wu L."/>
            <person name="Ma J."/>
        </authorList>
    </citation>
    <scope>NUCLEOTIDE SEQUENCE [LARGE SCALE GENOMIC DNA]</scope>
    <source>
        <strain evidence="10">JCM 14718</strain>
    </source>
</reference>
<feature type="transmembrane region" description="Helical" evidence="7">
    <location>
        <begin position="174"/>
        <end position="193"/>
    </location>
</feature>
<feature type="transmembrane region" description="Helical" evidence="7">
    <location>
        <begin position="54"/>
        <end position="74"/>
    </location>
</feature>
<gene>
    <name evidence="9" type="ORF">GCM10009765_75110</name>
</gene>
<dbReference type="Proteomes" id="UP001500618">
    <property type="component" value="Unassembled WGS sequence"/>
</dbReference>
<evidence type="ECO:0000313" key="10">
    <source>
        <dbReference type="Proteomes" id="UP001500618"/>
    </source>
</evidence>
<comment type="caution">
    <text evidence="9">The sequence shown here is derived from an EMBL/GenBank/DDBJ whole genome shotgun (WGS) entry which is preliminary data.</text>
</comment>
<feature type="transmembrane region" description="Helical" evidence="7">
    <location>
        <begin position="109"/>
        <end position="130"/>
    </location>
</feature>
<dbReference type="RefSeq" id="WP_344314826.1">
    <property type="nucleotide sequence ID" value="NZ_BAAANY010000039.1"/>
</dbReference>
<dbReference type="Pfam" id="PF09335">
    <property type="entry name" value="VTT_dom"/>
    <property type="match status" value="1"/>
</dbReference>
<comment type="subcellular location">
    <subcellularLocation>
        <location evidence="1">Cell membrane</location>
        <topology evidence="1">Multi-pass membrane protein</topology>
    </subcellularLocation>
</comment>
<feature type="domain" description="VTT" evidence="8">
    <location>
        <begin position="33"/>
        <end position="160"/>
    </location>
</feature>
<evidence type="ECO:0000256" key="1">
    <source>
        <dbReference type="ARBA" id="ARBA00004651"/>
    </source>
</evidence>
<evidence type="ECO:0000256" key="4">
    <source>
        <dbReference type="ARBA" id="ARBA00022692"/>
    </source>
</evidence>
<dbReference type="InterPro" id="IPR032816">
    <property type="entry name" value="VTT_dom"/>
</dbReference>
<evidence type="ECO:0000256" key="2">
    <source>
        <dbReference type="ARBA" id="ARBA00010792"/>
    </source>
</evidence>
<dbReference type="EMBL" id="BAAANY010000039">
    <property type="protein sequence ID" value="GAA1715178.1"/>
    <property type="molecule type" value="Genomic_DNA"/>
</dbReference>
<comment type="similarity">
    <text evidence="2">Belongs to the DedA family.</text>
</comment>
<evidence type="ECO:0000256" key="7">
    <source>
        <dbReference type="SAM" id="Phobius"/>
    </source>
</evidence>
<evidence type="ECO:0000259" key="8">
    <source>
        <dbReference type="Pfam" id="PF09335"/>
    </source>
</evidence>